<sequence length="139" mass="15625">VLALKKHCFLGKKLPLEKGFRGIQIALGHSNLSLKGVLHELALSYEMINPLHSMIPGSPTKRGIETESSSDEDDEDAKESNSARGLAEYKKQAKKVVKDALASTYQPFKKFKVDKQLDRIRNNKFWVRDEARLEAQGCV</sequence>
<protein>
    <submittedName>
        <fullName evidence="2">Uncharacterized protein</fullName>
    </submittedName>
</protein>
<feature type="region of interest" description="Disordered" evidence="1">
    <location>
        <begin position="52"/>
        <end position="85"/>
    </location>
</feature>
<accession>K0RHR9</accession>
<reference evidence="2 3" key="1">
    <citation type="journal article" date="2012" name="Genome Biol.">
        <title>Genome and low-iron response of an oceanic diatom adapted to chronic iron limitation.</title>
        <authorList>
            <person name="Lommer M."/>
            <person name="Specht M."/>
            <person name="Roy A.S."/>
            <person name="Kraemer L."/>
            <person name="Andreson R."/>
            <person name="Gutowska M.A."/>
            <person name="Wolf J."/>
            <person name="Bergner S.V."/>
            <person name="Schilhabel M.B."/>
            <person name="Klostermeier U.C."/>
            <person name="Beiko R.G."/>
            <person name="Rosenstiel P."/>
            <person name="Hippler M."/>
            <person name="Laroche J."/>
        </authorList>
    </citation>
    <scope>NUCLEOTIDE SEQUENCE [LARGE SCALE GENOMIC DNA]</scope>
    <source>
        <strain evidence="2 3">CCMP1005</strain>
    </source>
</reference>
<dbReference type="EMBL" id="AGNL01040939">
    <property type="protein sequence ID" value="EJK51834.1"/>
    <property type="molecule type" value="Genomic_DNA"/>
</dbReference>
<evidence type="ECO:0000256" key="1">
    <source>
        <dbReference type="SAM" id="MobiDB-lite"/>
    </source>
</evidence>
<name>K0RHR9_THAOC</name>
<feature type="compositionally biased region" description="Acidic residues" evidence="1">
    <location>
        <begin position="68"/>
        <end position="77"/>
    </location>
</feature>
<keyword evidence="3" id="KW-1185">Reference proteome</keyword>
<dbReference type="AlphaFoldDB" id="K0RHR9"/>
<feature type="non-terminal residue" evidence="2">
    <location>
        <position position="1"/>
    </location>
</feature>
<proteinExistence type="predicted"/>
<evidence type="ECO:0000313" key="2">
    <source>
        <dbReference type="EMBL" id="EJK51834.1"/>
    </source>
</evidence>
<dbReference type="Proteomes" id="UP000266841">
    <property type="component" value="Unassembled WGS sequence"/>
</dbReference>
<evidence type="ECO:0000313" key="3">
    <source>
        <dbReference type="Proteomes" id="UP000266841"/>
    </source>
</evidence>
<gene>
    <name evidence="2" type="ORF">THAOC_28961</name>
</gene>
<organism evidence="2 3">
    <name type="scientific">Thalassiosira oceanica</name>
    <name type="common">Marine diatom</name>
    <dbReference type="NCBI Taxonomy" id="159749"/>
    <lineage>
        <taxon>Eukaryota</taxon>
        <taxon>Sar</taxon>
        <taxon>Stramenopiles</taxon>
        <taxon>Ochrophyta</taxon>
        <taxon>Bacillariophyta</taxon>
        <taxon>Coscinodiscophyceae</taxon>
        <taxon>Thalassiosirophycidae</taxon>
        <taxon>Thalassiosirales</taxon>
        <taxon>Thalassiosiraceae</taxon>
        <taxon>Thalassiosira</taxon>
    </lineage>
</organism>
<comment type="caution">
    <text evidence="2">The sequence shown here is derived from an EMBL/GenBank/DDBJ whole genome shotgun (WGS) entry which is preliminary data.</text>
</comment>